<name>A0AAV7W122_PLEWA</name>
<dbReference type="Proteomes" id="UP001066276">
    <property type="component" value="Chromosome 1_2"/>
</dbReference>
<dbReference type="EMBL" id="JANPWB010000002">
    <property type="protein sequence ID" value="KAJ1207547.1"/>
    <property type="molecule type" value="Genomic_DNA"/>
</dbReference>
<comment type="caution">
    <text evidence="2">The sequence shown here is derived from an EMBL/GenBank/DDBJ whole genome shotgun (WGS) entry which is preliminary data.</text>
</comment>
<evidence type="ECO:0000256" key="1">
    <source>
        <dbReference type="SAM" id="MobiDB-lite"/>
    </source>
</evidence>
<evidence type="ECO:0000313" key="2">
    <source>
        <dbReference type="EMBL" id="KAJ1207547.1"/>
    </source>
</evidence>
<evidence type="ECO:0000313" key="3">
    <source>
        <dbReference type="Proteomes" id="UP001066276"/>
    </source>
</evidence>
<feature type="region of interest" description="Disordered" evidence="1">
    <location>
        <begin position="26"/>
        <end position="122"/>
    </location>
</feature>
<gene>
    <name evidence="2" type="ORF">NDU88_002938</name>
</gene>
<protein>
    <submittedName>
        <fullName evidence="2">Uncharacterized protein</fullName>
    </submittedName>
</protein>
<dbReference type="AlphaFoldDB" id="A0AAV7W122"/>
<keyword evidence="3" id="KW-1185">Reference proteome</keyword>
<reference evidence="2" key="1">
    <citation type="journal article" date="2022" name="bioRxiv">
        <title>Sequencing and chromosome-scale assembly of the giantPleurodeles waltlgenome.</title>
        <authorList>
            <person name="Brown T."/>
            <person name="Elewa A."/>
            <person name="Iarovenko S."/>
            <person name="Subramanian E."/>
            <person name="Araus A.J."/>
            <person name="Petzold A."/>
            <person name="Susuki M."/>
            <person name="Suzuki K.-i.T."/>
            <person name="Hayashi T."/>
            <person name="Toyoda A."/>
            <person name="Oliveira C."/>
            <person name="Osipova E."/>
            <person name="Leigh N.D."/>
            <person name="Simon A."/>
            <person name="Yun M.H."/>
        </authorList>
    </citation>
    <scope>NUCLEOTIDE SEQUENCE</scope>
    <source>
        <strain evidence="2">20211129_DDA</strain>
        <tissue evidence="2">Liver</tissue>
    </source>
</reference>
<proteinExistence type="predicted"/>
<sequence length="197" mass="21200">MVPPEGCTVDRDCGPETAALPKIIARPWSTPVSGPTRPGCAAPGNLRPGADARAPAVPRRGAPVGTNEDLAQIRDLRRQKRVPRPDRGPGRVHNLGGRPHKLRQPSWSNKSPLDRGPAFPEGRLHSQGGLDCTDTLHKSAAFQGCTKRSHLNNSITLSPLWSPGRQSLQGLDCLPRQPGSTFVCHTPHLRRREAAGA</sequence>
<accession>A0AAV7W122</accession>
<organism evidence="2 3">
    <name type="scientific">Pleurodeles waltl</name>
    <name type="common">Iberian ribbed newt</name>
    <dbReference type="NCBI Taxonomy" id="8319"/>
    <lineage>
        <taxon>Eukaryota</taxon>
        <taxon>Metazoa</taxon>
        <taxon>Chordata</taxon>
        <taxon>Craniata</taxon>
        <taxon>Vertebrata</taxon>
        <taxon>Euteleostomi</taxon>
        <taxon>Amphibia</taxon>
        <taxon>Batrachia</taxon>
        <taxon>Caudata</taxon>
        <taxon>Salamandroidea</taxon>
        <taxon>Salamandridae</taxon>
        <taxon>Pleurodelinae</taxon>
        <taxon>Pleurodeles</taxon>
    </lineage>
</organism>
<feature type="compositionally biased region" description="Low complexity" evidence="1">
    <location>
        <begin position="47"/>
        <end position="65"/>
    </location>
</feature>